<keyword evidence="3" id="KW-1185">Reference proteome</keyword>
<sequence>MLSSYFLSVILALVFTIGYGSPVELDSADTHDSIPALDHEADGGIERRASSSTSGKIEYYTTTYRKITCATSGHTSGQCSTLTAVLTVPEATVTATDTVSVTAPAITGVTGAGTLAPSGFAIIGTAPVSSKSRTVPSTTALTPTGVTTLPDGDVLPLYTVDCASFGNTVQTWTTTAMFGGPAVVECATSTTLPSVSSSSSPTVDCAMLNGSKQYRTTSYANEAMLVMECAETNHPTPIPISGGYVPVLYTSTFVPRASVTITCPKHGAVTECWSDYTSYLHAESTGGAAALPFSITKTLPPSAYFTATCPVDVTDVEACLTNWYTWGAATPAPASTASATAISSTRTTVPSAPTRLDQYQHANKIGYNLPQMPRETKPSVPSLLDPTKTSFITSVTNKPRDSACDEIPIIIGMGLCTLIR</sequence>
<protein>
    <submittedName>
        <fullName evidence="2">Uncharacterized protein</fullName>
    </submittedName>
</protein>
<evidence type="ECO:0000256" key="1">
    <source>
        <dbReference type="SAM" id="SignalP"/>
    </source>
</evidence>
<name>A0AAV9JYD3_9PEZI</name>
<evidence type="ECO:0000313" key="2">
    <source>
        <dbReference type="EMBL" id="KAK4550803.1"/>
    </source>
</evidence>
<reference evidence="2 3" key="1">
    <citation type="submission" date="2021-11" db="EMBL/GenBank/DDBJ databases">
        <title>Black yeast isolated from Biological Soil Crust.</title>
        <authorList>
            <person name="Kurbessoian T."/>
        </authorList>
    </citation>
    <scope>NUCLEOTIDE SEQUENCE [LARGE SCALE GENOMIC DNA]</scope>
    <source>
        <strain evidence="2 3">CCFEE 5522</strain>
    </source>
</reference>
<feature type="chain" id="PRO_5043731885" evidence="1">
    <location>
        <begin position="21"/>
        <end position="420"/>
    </location>
</feature>
<dbReference type="AlphaFoldDB" id="A0AAV9JYD3"/>
<accession>A0AAV9JYD3</accession>
<evidence type="ECO:0000313" key="3">
    <source>
        <dbReference type="Proteomes" id="UP001324427"/>
    </source>
</evidence>
<dbReference type="Proteomes" id="UP001324427">
    <property type="component" value="Unassembled WGS sequence"/>
</dbReference>
<dbReference type="EMBL" id="JAVFHQ010000001">
    <property type="protein sequence ID" value="KAK4550803.1"/>
    <property type="molecule type" value="Genomic_DNA"/>
</dbReference>
<comment type="caution">
    <text evidence="2">The sequence shown here is derived from an EMBL/GenBank/DDBJ whole genome shotgun (WGS) entry which is preliminary data.</text>
</comment>
<gene>
    <name evidence="2" type="ORF">LTR36_000383</name>
</gene>
<feature type="signal peptide" evidence="1">
    <location>
        <begin position="1"/>
        <end position="20"/>
    </location>
</feature>
<proteinExistence type="predicted"/>
<keyword evidence="1" id="KW-0732">Signal</keyword>
<organism evidence="2 3">
    <name type="scientific">Oleoguttula mirabilis</name>
    <dbReference type="NCBI Taxonomy" id="1507867"/>
    <lineage>
        <taxon>Eukaryota</taxon>
        <taxon>Fungi</taxon>
        <taxon>Dikarya</taxon>
        <taxon>Ascomycota</taxon>
        <taxon>Pezizomycotina</taxon>
        <taxon>Dothideomycetes</taxon>
        <taxon>Dothideomycetidae</taxon>
        <taxon>Mycosphaerellales</taxon>
        <taxon>Teratosphaeriaceae</taxon>
        <taxon>Oleoguttula</taxon>
    </lineage>
</organism>